<feature type="signal peptide" evidence="1">
    <location>
        <begin position="1"/>
        <end position="21"/>
    </location>
</feature>
<gene>
    <name evidence="2" type="ORF">GCM10009117_16210</name>
</gene>
<dbReference type="Proteomes" id="UP001500507">
    <property type="component" value="Unassembled WGS sequence"/>
</dbReference>
<keyword evidence="3" id="KW-1185">Reference proteome</keyword>
<sequence length="190" mass="21452">MNKFLLMLAFTSALLSNGQNSNSTVAQNDSTQPGVEKFLFKIKAFPFGIEGEVGLGRTTTLVAEGAFLFGFSVNNEDEFNDEDETDFVWLPWVDLQFRQYYNFQKRLADGKDIRFNSGNFFALKYLTYFVVGDDDAEENYLSAFGPVWGLQRNYQEHWNIAFEAGLGAYWNSSGGAAPIPIISFNVGYNF</sequence>
<feature type="chain" id="PRO_5045085379" description="Secreted protein" evidence="1">
    <location>
        <begin position="22"/>
        <end position="190"/>
    </location>
</feature>
<dbReference type="RefSeq" id="WP_343765881.1">
    <property type="nucleotide sequence ID" value="NZ_BAAAFG010000015.1"/>
</dbReference>
<name>A0ABP3XVR6_9FLAO</name>
<protein>
    <recommendedName>
        <fullName evidence="4">Secreted protein</fullName>
    </recommendedName>
</protein>
<accession>A0ABP3XVR6</accession>
<keyword evidence="1" id="KW-0732">Signal</keyword>
<evidence type="ECO:0000256" key="1">
    <source>
        <dbReference type="SAM" id="SignalP"/>
    </source>
</evidence>
<evidence type="ECO:0000313" key="3">
    <source>
        <dbReference type="Proteomes" id="UP001500507"/>
    </source>
</evidence>
<proteinExistence type="predicted"/>
<reference evidence="3" key="1">
    <citation type="journal article" date="2019" name="Int. J. Syst. Evol. Microbiol.">
        <title>The Global Catalogue of Microorganisms (GCM) 10K type strain sequencing project: providing services to taxonomists for standard genome sequencing and annotation.</title>
        <authorList>
            <consortium name="The Broad Institute Genomics Platform"/>
            <consortium name="The Broad Institute Genome Sequencing Center for Infectious Disease"/>
            <person name="Wu L."/>
            <person name="Ma J."/>
        </authorList>
    </citation>
    <scope>NUCLEOTIDE SEQUENCE [LARGE SCALE GENOMIC DNA]</scope>
    <source>
        <strain evidence="3">JCM 16082</strain>
    </source>
</reference>
<comment type="caution">
    <text evidence="2">The sequence shown here is derived from an EMBL/GenBank/DDBJ whole genome shotgun (WGS) entry which is preliminary data.</text>
</comment>
<dbReference type="EMBL" id="BAAAFG010000015">
    <property type="protein sequence ID" value="GAA0872474.1"/>
    <property type="molecule type" value="Genomic_DNA"/>
</dbReference>
<evidence type="ECO:0008006" key="4">
    <source>
        <dbReference type="Google" id="ProtNLM"/>
    </source>
</evidence>
<evidence type="ECO:0000313" key="2">
    <source>
        <dbReference type="EMBL" id="GAA0872474.1"/>
    </source>
</evidence>
<organism evidence="2 3">
    <name type="scientific">Gangjinia marincola</name>
    <dbReference type="NCBI Taxonomy" id="578463"/>
    <lineage>
        <taxon>Bacteria</taxon>
        <taxon>Pseudomonadati</taxon>
        <taxon>Bacteroidota</taxon>
        <taxon>Flavobacteriia</taxon>
        <taxon>Flavobacteriales</taxon>
        <taxon>Flavobacteriaceae</taxon>
        <taxon>Gangjinia</taxon>
    </lineage>
</organism>